<keyword evidence="2" id="KW-1185">Reference proteome</keyword>
<name>A0A4C1YCV0_EUMVA</name>
<proteinExistence type="predicted"/>
<gene>
    <name evidence="1" type="ORF">EVAR_59073_1</name>
</gene>
<dbReference type="AlphaFoldDB" id="A0A4C1YCV0"/>
<comment type="caution">
    <text evidence="1">The sequence shown here is derived from an EMBL/GenBank/DDBJ whole genome shotgun (WGS) entry which is preliminary data.</text>
</comment>
<sequence length="170" mass="18859">MTPTRIDYNAVSFERIPFSAFASPTHAGSNIPLNNMRGRSLILSATIFQTKAFERDVGYARQWVRVDCRREPTSVREPARVPRAIQPLRFICTRDGLASTILAGIIRLSRRETIQKCSAVGEVFSLINYSSSETVEIAHGAAPAARQPLYFESCETCRVSAPGGDWILIP</sequence>
<dbReference type="EMBL" id="BGZK01001164">
    <property type="protein sequence ID" value="GBP73183.1"/>
    <property type="molecule type" value="Genomic_DNA"/>
</dbReference>
<dbReference type="Proteomes" id="UP000299102">
    <property type="component" value="Unassembled WGS sequence"/>
</dbReference>
<organism evidence="1 2">
    <name type="scientific">Eumeta variegata</name>
    <name type="common">Bagworm moth</name>
    <name type="synonym">Eumeta japonica</name>
    <dbReference type="NCBI Taxonomy" id="151549"/>
    <lineage>
        <taxon>Eukaryota</taxon>
        <taxon>Metazoa</taxon>
        <taxon>Ecdysozoa</taxon>
        <taxon>Arthropoda</taxon>
        <taxon>Hexapoda</taxon>
        <taxon>Insecta</taxon>
        <taxon>Pterygota</taxon>
        <taxon>Neoptera</taxon>
        <taxon>Endopterygota</taxon>
        <taxon>Lepidoptera</taxon>
        <taxon>Glossata</taxon>
        <taxon>Ditrysia</taxon>
        <taxon>Tineoidea</taxon>
        <taxon>Psychidae</taxon>
        <taxon>Oiketicinae</taxon>
        <taxon>Eumeta</taxon>
    </lineage>
</organism>
<accession>A0A4C1YCV0</accession>
<reference evidence="1 2" key="1">
    <citation type="journal article" date="2019" name="Commun. Biol.">
        <title>The bagworm genome reveals a unique fibroin gene that provides high tensile strength.</title>
        <authorList>
            <person name="Kono N."/>
            <person name="Nakamura H."/>
            <person name="Ohtoshi R."/>
            <person name="Tomita M."/>
            <person name="Numata K."/>
            <person name="Arakawa K."/>
        </authorList>
    </citation>
    <scope>NUCLEOTIDE SEQUENCE [LARGE SCALE GENOMIC DNA]</scope>
</reference>
<evidence type="ECO:0000313" key="2">
    <source>
        <dbReference type="Proteomes" id="UP000299102"/>
    </source>
</evidence>
<protein>
    <submittedName>
        <fullName evidence="1">Uncharacterized protein</fullName>
    </submittedName>
</protein>
<evidence type="ECO:0000313" key="1">
    <source>
        <dbReference type="EMBL" id="GBP73183.1"/>
    </source>
</evidence>